<accession>A0ACC0ILN1</accession>
<protein>
    <submittedName>
        <fullName evidence="1">Uncharacterized protein</fullName>
    </submittedName>
</protein>
<evidence type="ECO:0000313" key="2">
    <source>
        <dbReference type="Proteomes" id="UP001060215"/>
    </source>
</evidence>
<proteinExistence type="predicted"/>
<evidence type="ECO:0000313" key="1">
    <source>
        <dbReference type="EMBL" id="KAI8026224.1"/>
    </source>
</evidence>
<gene>
    <name evidence="1" type="ORF">LOK49_LG02G00841</name>
</gene>
<dbReference type="EMBL" id="CM045760">
    <property type="protein sequence ID" value="KAI8026224.1"/>
    <property type="molecule type" value="Genomic_DNA"/>
</dbReference>
<name>A0ACC0ILN1_9ERIC</name>
<organism evidence="1 2">
    <name type="scientific">Camellia lanceoleosa</name>
    <dbReference type="NCBI Taxonomy" id="1840588"/>
    <lineage>
        <taxon>Eukaryota</taxon>
        <taxon>Viridiplantae</taxon>
        <taxon>Streptophyta</taxon>
        <taxon>Embryophyta</taxon>
        <taxon>Tracheophyta</taxon>
        <taxon>Spermatophyta</taxon>
        <taxon>Magnoliopsida</taxon>
        <taxon>eudicotyledons</taxon>
        <taxon>Gunneridae</taxon>
        <taxon>Pentapetalae</taxon>
        <taxon>asterids</taxon>
        <taxon>Ericales</taxon>
        <taxon>Theaceae</taxon>
        <taxon>Camellia</taxon>
    </lineage>
</organism>
<dbReference type="Proteomes" id="UP001060215">
    <property type="component" value="Chromosome 3"/>
</dbReference>
<reference evidence="1 2" key="1">
    <citation type="journal article" date="2022" name="Plant J.">
        <title>Chromosome-level genome of Camellia lanceoleosa provides a valuable resource for understanding genome evolution and self-incompatibility.</title>
        <authorList>
            <person name="Gong W."/>
            <person name="Xiao S."/>
            <person name="Wang L."/>
            <person name="Liao Z."/>
            <person name="Chang Y."/>
            <person name="Mo W."/>
            <person name="Hu G."/>
            <person name="Li W."/>
            <person name="Zhao G."/>
            <person name="Zhu H."/>
            <person name="Hu X."/>
            <person name="Ji K."/>
            <person name="Xiang X."/>
            <person name="Song Q."/>
            <person name="Yuan D."/>
            <person name="Jin S."/>
            <person name="Zhang L."/>
        </authorList>
    </citation>
    <scope>NUCLEOTIDE SEQUENCE [LARGE SCALE GENOMIC DNA]</scope>
    <source>
        <strain evidence="1">SQ_2022a</strain>
    </source>
</reference>
<keyword evidence="2" id="KW-1185">Reference proteome</keyword>
<sequence length="122" mass="13971">MVAPASELVDEEHPSGYREGNFREFLDYISGNDIMKLGRYASSLWRDVLSLNRVSIQNMDMHQLASWVVQNRNGTNFQHKLFKLSLGTIVYYILYIAREKFRTVPDQSKACGGSSEKPSRGH</sequence>
<comment type="caution">
    <text evidence="1">The sequence shown here is derived from an EMBL/GenBank/DDBJ whole genome shotgun (WGS) entry which is preliminary data.</text>
</comment>